<name>A0ABN1LIY9_9ALTE</name>
<organism evidence="3 4">
    <name type="scientific">Aliiglaciecola litoralis</name>
    <dbReference type="NCBI Taxonomy" id="582857"/>
    <lineage>
        <taxon>Bacteria</taxon>
        <taxon>Pseudomonadati</taxon>
        <taxon>Pseudomonadota</taxon>
        <taxon>Gammaproteobacteria</taxon>
        <taxon>Alteromonadales</taxon>
        <taxon>Alteromonadaceae</taxon>
        <taxon>Aliiglaciecola</taxon>
    </lineage>
</organism>
<dbReference type="NCBIfam" id="NF033546">
    <property type="entry name" value="transpos_IS21"/>
    <property type="match status" value="1"/>
</dbReference>
<dbReference type="RefSeq" id="WP_343859217.1">
    <property type="nucleotide sequence ID" value="NZ_BAAAFD010000004.1"/>
</dbReference>
<dbReference type="InterPro" id="IPR054353">
    <property type="entry name" value="IstA-like_C"/>
</dbReference>
<dbReference type="Proteomes" id="UP001500359">
    <property type="component" value="Unassembled WGS sequence"/>
</dbReference>
<dbReference type="Gene3D" id="3.30.420.10">
    <property type="entry name" value="Ribonuclease H-like superfamily/Ribonuclease H"/>
    <property type="match status" value="1"/>
</dbReference>
<dbReference type="SUPFAM" id="SSF53098">
    <property type="entry name" value="Ribonuclease H-like"/>
    <property type="match status" value="1"/>
</dbReference>
<reference evidence="3 4" key="1">
    <citation type="journal article" date="2019" name="Int. J. Syst. Evol. Microbiol.">
        <title>The Global Catalogue of Microorganisms (GCM) 10K type strain sequencing project: providing services to taxonomists for standard genome sequencing and annotation.</title>
        <authorList>
            <consortium name="The Broad Institute Genomics Platform"/>
            <consortium name="The Broad Institute Genome Sequencing Center for Infectious Disease"/>
            <person name="Wu L."/>
            <person name="Ma J."/>
        </authorList>
    </citation>
    <scope>NUCLEOTIDE SEQUENCE [LARGE SCALE GENOMIC DNA]</scope>
    <source>
        <strain evidence="3 4">JCM 15896</strain>
    </source>
</reference>
<dbReference type="PANTHER" id="PTHR35004">
    <property type="entry name" value="TRANSPOSASE RV3428C-RELATED"/>
    <property type="match status" value="1"/>
</dbReference>
<accession>A0ABN1LIY9</accession>
<dbReference type="InterPro" id="IPR012337">
    <property type="entry name" value="RNaseH-like_sf"/>
</dbReference>
<comment type="caution">
    <text evidence="3">The sequence shown here is derived from an EMBL/GenBank/DDBJ whole genome shotgun (WGS) entry which is preliminary data.</text>
</comment>
<gene>
    <name evidence="3" type="primary">istA</name>
    <name evidence="3" type="ORF">GCM10009114_19250</name>
</gene>
<feature type="domain" description="Integrase catalytic" evidence="2">
    <location>
        <begin position="132"/>
        <end position="311"/>
    </location>
</feature>
<evidence type="ECO:0000313" key="3">
    <source>
        <dbReference type="EMBL" id="GAA0856612.1"/>
    </source>
</evidence>
<dbReference type="Pfam" id="PF22483">
    <property type="entry name" value="Mu-transpos_C_2"/>
    <property type="match status" value="1"/>
</dbReference>
<sequence>MLPIHTIREVIRINTIFPELSDRKVAKLALCSHQSVGRLKKKVKQLAINHAIALQFKDKELAETLYPRIHGSETNRREPDYDEHYKQSLKKNGKSKTVLYLEYRAKDSETALSKSQYFAKVRKYLKKCRLAMRQQHLAGEVVYIDYAGTKISYDKDGKKVWLKVFVGVLGASKKIFAFATPGERTVDWINGINRMFEYFGGVTQVISIDNAKALVTKAGVIPILNKNIALLGEHYGCIIDGCRVGKPQDKSLAELGVKFVTQRVLRPMNQDLQFFSIDEVNAFLAQQVEWLNNLPLQKLKITRNELCKQTDEPALRPGPSRPFVVVDDFKVVKVPADYHIEYDNHYYSVPYTLAHEEVEVIVTNTHLKVVHQHQVEAMHQLSNEINASSTLKEHLSPAHESESEKTKDEYMKWASEVGVSTETYVEQQYGLVDNHKSRAIGKRIQNLMKLCKGKDLRQIESACDYAIQNEVAPNEMGMVFKMLDYVATKTPALMKSTTHQNIRGKAAFGGSYDH</sequence>
<dbReference type="PANTHER" id="PTHR35004:SF8">
    <property type="entry name" value="TRANSPOSASE RV3428C-RELATED"/>
    <property type="match status" value="1"/>
</dbReference>
<dbReference type="Pfam" id="PF00665">
    <property type="entry name" value="rve"/>
    <property type="match status" value="1"/>
</dbReference>
<dbReference type="PROSITE" id="PS50994">
    <property type="entry name" value="INTEGRASE"/>
    <property type="match status" value="1"/>
</dbReference>
<dbReference type="EMBL" id="BAAAFD010000004">
    <property type="protein sequence ID" value="GAA0856612.1"/>
    <property type="molecule type" value="Genomic_DNA"/>
</dbReference>
<dbReference type="InterPro" id="IPR036397">
    <property type="entry name" value="RNaseH_sf"/>
</dbReference>
<evidence type="ECO:0000259" key="2">
    <source>
        <dbReference type="PROSITE" id="PS50994"/>
    </source>
</evidence>
<evidence type="ECO:0000313" key="4">
    <source>
        <dbReference type="Proteomes" id="UP001500359"/>
    </source>
</evidence>
<proteinExistence type="inferred from homology"/>
<comment type="similarity">
    <text evidence="1">Belongs to the transposase IS21/IS408/IS1162 family.</text>
</comment>
<dbReference type="InterPro" id="IPR001584">
    <property type="entry name" value="Integrase_cat-core"/>
</dbReference>
<keyword evidence="4" id="KW-1185">Reference proteome</keyword>
<evidence type="ECO:0000256" key="1">
    <source>
        <dbReference type="ARBA" id="ARBA00009277"/>
    </source>
</evidence>
<protein>
    <submittedName>
        <fullName evidence="3">IS21 family transposase</fullName>
    </submittedName>
</protein>